<evidence type="ECO:0000313" key="9">
    <source>
        <dbReference type="EMBL" id="ODV74876.1"/>
    </source>
</evidence>
<dbReference type="OMA" id="NICISNF"/>
<protein>
    <recommendedName>
        <fullName evidence="3">Transcription initiation factor TFIID subunit 8</fullName>
    </recommendedName>
</protein>
<evidence type="ECO:0000256" key="1">
    <source>
        <dbReference type="ARBA" id="ARBA00004123"/>
    </source>
</evidence>
<evidence type="ECO:0000256" key="2">
    <source>
        <dbReference type="ARBA" id="ARBA00008767"/>
    </source>
</evidence>
<gene>
    <name evidence="9" type="ORF">CYBJADRAFT_166660</name>
</gene>
<sequence>MTTDSLDTKEVLLVRCLAAHLKDDLSVENCSEAALFKLFESFSIRMDNMLSDIRQLITIQRRQKRVSVLDLKSIYKFTDYLGSMDGLANEVTRAKNATESVKSILRSEEERMDEDGECDKDTSKLFTYDGDIIELLHPSTKKGLPYWVPQLPPDHTYRKTPDYPKRTTDQIQVRKKLAEESELGEMALDGLMHEEDESSNKVESPNDDNEIEDDAIINEEHKVSDISGDGQTLTIPAKLPFDIVEYANKRLHHLDSKKVEKTKPLNTLIRLTVNESPYGEDLELSASEAIDKQYNKVLRSFKALKNRKEMRAIELAELREKAKVEAQKKSSEVLLQQSDDKDNGLELFGVEDDNDDDLFKDNNLFEQDGTINTADTVGTSENVIERAGREPIVEPSEPVVKNNTSLSEPLRLPNEGDLDIDEDFGLQEATTGVQPPAQTTTQNSENTIKQTSPDLLPSIQGEELQVDGVSSDEDDVMFEDV</sequence>
<dbReference type="STRING" id="983966.A0A1E4S5S3"/>
<feature type="domain" description="Transcription factor TFIID subunit 8 C-terminal" evidence="8">
    <location>
        <begin position="145"/>
        <end position="189"/>
    </location>
</feature>
<keyword evidence="10" id="KW-1185">Reference proteome</keyword>
<keyword evidence="4" id="KW-0805">Transcription regulation</keyword>
<reference evidence="9 10" key="1">
    <citation type="journal article" date="2016" name="Proc. Natl. Acad. Sci. U.S.A.">
        <title>Comparative genomics of biotechnologically important yeasts.</title>
        <authorList>
            <person name="Riley R."/>
            <person name="Haridas S."/>
            <person name="Wolfe K.H."/>
            <person name="Lopes M.R."/>
            <person name="Hittinger C.T."/>
            <person name="Goeker M."/>
            <person name="Salamov A.A."/>
            <person name="Wisecaver J.H."/>
            <person name="Long T.M."/>
            <person name="Calvey C.H."/>
            <person name="Aerts A.L."/>
            <person name="Barry K.W."/>
            <person name="Choi C."/>
            <person name="Clum A."/>
            <person name="Coughlan A.Y."/>
            <person name="Deshpande S."/>
            <person name="Douglass A.P."/>
            <person name="Hanson S.J."/>
            <person name="Klenk H.-P."/>
            <person name="LaButti K.M."/>
            <person name="Lapidus A."/>
            <person name="Lindquist E.A."/>
            <person name="Lipzen A.M."/>
            <person name="Meier-Kolthoff J.P."/>
            <person name="Ohm R.A."/>
            <person name="Otillar R.P."/>
            <person name="Pangilinan J.L."/>
            <person name="Peng Y."/>
            <person name="Rokas A."/>
            <person name="Rosa C.A."/>
            <person name="Scheuner C."/>
            <person name="Sibirny A.A."/>
            <person name="Slot J.C."/>
            <person name="Stielow J.B."/>
            <person name="Sun H."/>
            <person name="Kurtzman C.P."/>
            <person name="Blackwell M."/>
            <person name="Grigoriev I.V."/>
            <person name="Jeffries T.W."/>
        </authorList>
    </citation>
    <scope>NUCLEOTIDE SEQUENCE [LARGE SCALE GENOMIC DNA]</scope>
    <source>
        <strain evidence="10">ATCC 18201 / CBS 1600 / BCRC 20928 / JCM 3617 / NBRC 0987 / NRRL Y-1542</strain>
    </source>
</reference>
<feature type="region of interest" description="Disordered" evidence="7">
    <location>
        <begin position="394"/>
        <end position="481"/>
    </location>
</feature>
<organism evidence="9 10">
    <name type="scientific">Cyberlindnera jadinii (strain ATCC 18201 / CBS 1600 / BCRC 20928 / JCM 3617 / NBRC 0987 / NRRL Y-1542)</name>
    <name type="common">Torula yeast</name>
    <name type="synonym">Candida utilis</name>
    <dbReference type="NCBI Taxonomy" id="983966"/>
    <lineage>
        <taxon>Eukaryota</taxon>
        <taxon>Fungi</taxon>
        <taxon>Dikarya</taxon>
        <taxon>Ascomycota</taxon>
        <taxon>Saccharomycotina</taxon>
        <taxon>Saccharomycetes</taxon>
        <taxon>Phaffomycetales</taxon>
        <taxon>Phaffomycetaceae</taxon>
        <taxon>Cyberlindnera</taxon>
    </lineage>
</organism>
<dbReference type="InterPro" id="IPR019473">
    <property type="entry name" value="TFIID_su8_C"/>
</dbReference>
<evidence type="ECO:0000256" key="3">
    <source>
        <dbReference type="ARBA" id="ARBA00017307"/>
    </source>
</evidence>
<dbReference type="OrthoDB" id="2193813at2759"/>
<keyword evidence="5" id="KW-0804">Transcription</keyword>
<dbReference type="PANTHER" id="PTHR46469">
    <property type="entry name" value="TRANSCRIPTION INITIATION FACTOR TFIID SUBUNIT 8"/>
    <property type="match status" value="1"/>
</dbReference>
<name>A0A1E4S5S3_CYBJN</name>
<evidence type="ECO:0000313" key="10">
    <source>
        <dbReference type="Proteomes" id="UP000094389"/>
    </source>
</evidence>
<comment type="similarity">
    <text evidence="2">Belongs to the TAF8 family.</text>
</comment>
<dbReference type="RefSeq" id="XP_020071915.1">
    <property type="nucleotide sequence ID" value="XM_020214573.1"/>
</dbReference>
<dbReference type="EMBL" id="KV453927">
    <property type="protein sequence ID" value="ODV74876.1"/>
    <property type="molecule type" value="Genomic_DNA"/>
</dbReference>
<dbReference type="CDD" id="cd08049">
    <property type="entry name" value="TAF8"/>
    <property type="match status" value="1"/>
</dbReference>
<dbReference type="AlphaFoldDB" id="A0A1E4S5S3"/>
<dbReference type="GeneID" id="30988969"/>
<evidence type="ECO:0000259" key="8">
    <source>
        <dbReference type="Pfam" id="PF10406"/>
    </source>
</evidence>
<dbReference type="GO" id="GO:0006367">
    <property type="term" value="P:transcription initiation at RNA polymerase II promoter"/>
    <property type="evidence" value="ECO:0007669"/>
    <property type="project" value="TreeGrafter"/>
</dbReference>
<feature type="compositionally biased region" description="Polar residues" evidence="7">
    <location>
        <begin position="428"/>
        <end position="453"/>
    </location>
</feature>
<dbReference type="Proteomes" id="UP000094389">
    <property type="component" value="Unassembled WGS sequence"/>
</dbReference>
<evidence type="ECO:0000256" key="7">
    <source>
        <dbReference type="SAM" id="MobiDB-lite"/>
    </source>
</evidence>
<feature type="compositionally biased region" description="Acidic residues" evidence="7">
    <location>
        <begin position="470"/>
        <end position="481"/>
    </location>
</feature>
<evidence type="ECO:0000256" key="4">
    <source>
        <dbReference type="ARBA" id="ARBA00023015"/>
    </source>
</evidence>
<proteinExistence type="inferred from homology"/>
<feature type="compositionally biased region" description="Acidic residues" evidence="7">
    <location>
        <begin position="416"/>
        <end position="425"/>
    </location>
</feature>
<dbReference type="InterPro" id="IPR037818">
    <property type="entry name" value="TAF8"/>
</dbReference>
<keyword evidence="6" id="KW-0539">Nucleus</keyword>
<comment type="subcellular location">
    <subcellularLocation>
        <location evidence="1">Nucleus</location>
    </subcellularLocation>
</comment>
<dbReference type="PANTHER" id="PTHR46469:SF1">
    <property type="entry name" value="TRANSCRIPTION INITIATION FACTOR TFIID SUBUNIT 8"/>
    <property type="match status" value="1"/>
</dbReference>
<evidence type="ECO:0000256" key="6">
    <source>
        <dbReference type="ARBA" id="ARBA00023242"/>
    </source>
</evidence>
<evidence type="ECO:0000256" key="5">
    <source>
        <dbReference type="ARBA" id="ARBA00023163"/>
    </source>
</evidence>
<accession>A0A1E4S5S3</accession>
<dbReference type="GO" id="GO:0005669">
    <property type="term" value="C:transcription factor TFIID complex"/>
    <property type="evidence" value="ECO:0007669"/>
    <property type="project" value="InterPro"/>
</dbReference>
<dbReference type="Pfam" id="PF10406">
    <property type="entry name" value="TAF8_C"/>
    <property type="match status" value="1"/>
</dbReference>